<dbReference type="Proteomes" id="UP000297394">
    <property type="component" value="Unassembled WGS sequence"/>
</dbReference>
<sequence length="373" mass="44213">MIRERDSLFYFVFIFLIFQFISLHSQSSKIIVDPLLQKPWIPDAEEEESRSFFRFLSEFKNKQGTVKKKDSLGRNYLVTPAGKMRFLIDDEYYKEFPVAEEADIAAKELEALYEVRKEKEAVFLGKGIHLCYRLKQEKEPGFFPSWLIRSNEITNRAANEWSDQTIPLDLVSDPYGCYVGESKKIEDLVLESESFRYRVRLPSKLRYEGLYGDRLGIYGENRDSIYRMVRFVQFLSNYLPEGQTEWEEAFILQTSGKKKKNLPKILLSIGSSFDKSRPLRNTKNYFRFWDSMRSLSPTQIRKLGFKRIENQSEYLSEWTEVDEIGNSVAMEMKEYYLYNAPRGYFLSLSYPKREKETAELYWQTIRSTFVVKE</sequence>
<protein>
    <submittedName>
        <fullName evidence="2">Uncharacterized protein</fullName>
    </submittedName>
</protein>
<reference evidence="3" key="1">
    <citation type="submission" date="2018-10" db="EMBL/GenBank/DDBJ databases">
        <authorList>
            <person name="Vincent A.T."/>
            <person name="Schiettekatte O."/>
            <person name="Bourhy P."/>
            <person name="Veyrier F.J."/>
            <person name="Picardeau M."/>
        </authorList>
    </citation>
    <scope>NUCLEOTIDE SEQUENCE</scope>
    <source>
        <strain evidence="3">201800281</strain>
    </source>
</reference>
<accession>A0A4R9ILK4</accession>
<evidence type="ECO:0000256" key="1">
    <source>
        <dbReference type="SAM" id="Phobius"/>
    </source>
</evidence>
<keyword evidence="1" id="KW-0812">Transmembrane</keyword>
<keyword evidence="1" id="KW-0472">Membrane</keyword>
<organism evidence="2 4">
    <name type="scientific">Leptospira bourretii</name>
    <dbReference type="NCBI Taxonomy" id="2484962"/>
    <lineage>
        <taxon>Bacteria</taxon>
        <taxon>Pseudomonadati</taxon>
        <taxon>Spirochaetota</taxon>
        <taxon>Spirochaetia</taxon>
        <taxon>Leptospirales</taxon>
        <taxon>Leptospiraceae</taxon>
        <taxon>Leptospira</taxon>
    </lineage>
</organism>
<dbReference type="AlphaFoldDB" id="A0A4R9ILK4"/>
<dbReference type="EMBL" id="RQFM01000022">
    <property type="protein sequence ID" value="TGK85092.1"/>
    <property type="molecule type" value="Genomic_DNA"/>
</dbReference>
<evidence type="ECO:0000313" key="3">
    <source>
        <dbReference type="EMBL" id="TGK90857.1"/>
    </source>
</evidence>
<feature type="transmembrane region" description="Helical" evidence="1">
    <location>
        <begin position="7"/>
        <end position="25"/>
    </location>
</feature>
<dbReference type="NCBIfam" id="NF047681">
    <property type="entry name" value="LIC10775_fam"/>
    <property type="match status" value="1"/>
</dbReference>
<dbReference type="RefSeq" id="WP_135748576.1">
    <property type="nucleotide sequence ID" value="NZ_RQFL01000024.1"/>
</dbReference>
<evidence type="ECO:0000313" key="5">
    <source>
        <dbReference type="Proteomes" id="UP000297918"/>
    </source>
</evidence>
<dbReference type="EMBL" id="RQFL01000024">
    <property type="protein sequence ID" value="TGK90857.1"/>
    <property type="molecule type" value="Genomic_DNA"/>
</dbReference>
<dbReference type="Proteomes" id="UP000297918">
    <property type="component" value="Unassembled WGS sequence"/>
</dbReference>
<evidence type="ECO:0000313" key="2">
    <source>
        <dbReference type="EMBL" id="TGK85092.1"/>
    </source>
</evidence>
<dbReference type="OrthoDB" id="342054at2"/>
<keyword evidence="1" id="KW-1133">Transmembrane helix</keyword>
<evidence type="ECO:0000313" key="4">
    <source>
        <dbReference type="Proteomes" id="UP000297394"/>
    </source>
</evidence>
<gene>
    <name evidence="2" type="ORF">EHQ23_10485</name>
    <name evidence="3" type="ORF">EHQ26_12085</name>
</gene>
<proteinExistence type="predicted"/>
<name>A0A4R9ILK4_9LEPT</name>
<keyword evidence="5" id="KW-1185">Reference proteome</keyword>
<reference evidence="4 5" key="2">
    <citation type="journal article" date="2019" name="PLoS Negl. Trop. Dis.">
        <title>Revisiting the worldwide diversity of Leptospira species in the environment.</title>
        <authorList>
            <person name="Vincent A.T."/>
            <person name="Schiettekatte O."/>
            <person name="Bourhy P."/>
            <person name="Veyrier F.J."/>
            <person name="Picardeau M."/>
        </authorList>
    </citation>
    <scope>NUCLEOTIDE SEQUENCE [LARGE SCALE GENOMIC DNA]</scope>
    <source>
        <strain evidence="2 4">201800280</strain>
        <strain evidence="5">201800281</strain>
    </source>
</reference>
<comment type="caution">
    <text evidence="2">The sequence shown here is derived from an EMBL/GenBank/DDBJ whole genome shotgun (WGS) entry which is preliminary data.</text>
</comment>